<organism evidence="7 8">
    <name type="scientific">Massilia atriviolacea</name>
    <dbReference type="NCBI Taxonomy" id="2495579"/>
    <lineage>
        <taxon>Bacteria</taxon>
        <taxon>Pseudomonadati</taxon>
        <taxon>Pseudomonadota</taxon>
        <taxon>Betaproteobacteria</taxon>
        <taxon>Burkholderiales</taxon>
        <taxon>Oxalobacteraceae</taxon>
        <taxon>Telluria group</taxon>
        <taxon>Massilia</taxon>
    </lineage>
</organism>
<comment type="caution">
    <text evidence="7">The sequence shown here is derived from an EMBL/GenBank/DDBJ whole genome shotgun (WGS) entry which is preliminary data.</text>
</comment>
<gene>
    <name evidence="7" type="ORF">EJB06_10165</name>
</gene>
<dbReference type="PANTHER" id="PTHR43085">
    <property type="entry name" value="HEXOKINASE FAMILY MEMBER"/>
    <property type="match status" value="1"/>
</dbReference>
<dbReference type="PANTHER" id="PTHR43085:SF1">
    <property type="entry name" value="PSEUDOURIDINE KINASE-RELATED"/>
    <property type="match status" value="1"/>
</dbReference>
<keyword evidence="8" id="KW-1185">Reference proteome</keyword>
<reference evidence="7 8" key="1">
    <citation type="submission" date="2018-12" db="EMBL/GenBank/DDBJ databases">
        <authorList>
            <person name="Yang E."/>
        </authorList>
    </citation>
    <scope>NUCLEOTIDE SEQUENCE [LARGE SCALE GENOMIC DNA]</scope>
    <source>
        <strain evidence="7 8">SOD</strain>
    </source>
</reference>
<feature type="domain" description="Carbohydrate kinase PfkB" evidence="6">
    <location>
        <begin position="18"/>
        <end position="291"/>
    </location>
</feature>
<accession>A0A430HPR4</accession>
<protein>
    <submittedName>
        <fullName evidence="7">Fructokinase</fullName>
    </submittedName>
</protein>
<dbReference type="Gene3D" id="3.40.1190.20">
    <property type="match status" value="1"/>
</dbReference>
<evidence type="ECO:0000256" key="3">
    <source>
        <dbReference type="ARBA" id="ARBA00022741"/>
    </source>
</evidence>
<evidence type="ECO:0000256" key="2">
    <source>
        <dbReference type="ARBA" id="ARBA00022679"/>
    </source>
</evidence>
<name>A0A430HPR4_9BURK</name>
<dbReference type="GO" id="GO:0005524">
    <property type="term" value="F:ATP binding"/>
    <property type="evidence" value="ECO:0007669"/>
    <property type="project" value="UniProtKB-KW"/>
</dbReference>
<dbReference type="GO" id="GO:0016301">
    <property type="term" value="F:kinase activity"/>
    <property type="evidence" value="ECO:0007669"/>
    <property type="project" value="UniProtKB-KW"/>
</dbReference>
<dbReference type="EMBL" id="RXLQ01000004">
    <property type="protein sequence ID" value="RSZ59507.1"/>
    <property type="molecule type" value="Genomic_DNA"/>
</dbReference>
<keyword evidence="4 7" id="KW-0418">Kinase</keyword>
<proteinExistence type="inferred from homology"/>
<evidence type="ECO:0000256" key="5">
    <source>
        <dbReference type="ARBA" id="ARBA00022840"/>
    </source>
</evidence>
<keyword evidence="5" id="KW-0067">ATP-binding</keyword>
<dbReference type="SUPFAM" id="SSF53613">
    <property type="entry name" value="Ribokinase-like"/>
    <property type="match status" value="1"/>
</dbReference>
<dbReference type="OrthoDB" id="9779730at2"/>
<keyword evidence="2" id="KW-0808">Transferase</keyword>
<dbReference type="Proteomes" id="UP000278085">
    <property type="component" value="Unassembled WGS sequence"/>
</dbReference>
<dbReference type="AlphaFoldDB" id="A0A430HPR4"/>
<comment type="similarity">
    <text evidence="1">Belongs to the carbohydrate kinase PfkB family.</text>
</comment>
<dbReference type="InterPro" id="IPR050306">
    <property type="entry name" value="PfkB_Carbo_kinase"/>
</dbReference>
<dbReference type="RefSeq" id="WP_126073878.1">
    <property type="nucleotide sequence ID" value="NZ_CP051166.1"/>
</dbReference>
<evidence type="ECO:0000313" key="8">
    <source>
        <dbReference type="Proteomes" id="UP000278085"/>
    </source>
</evidence>
<sequence length="308" mass="33791">MTTTVVYGEALVDDFLSEQAVGGAPFNVARHLAAFMSPQLAITRIGDDRNGTIVRAEFERFAMSEAGLQLDQMEETGRVVVERNVRGHRFVILPGQAYDYINPEQALAALESVEASAIYFGTLAQRCPRSRDTLYALLDASNATRYLDLNLREGQFDERCVFHSLHAADIVKVNEEELESLFAWYVDIHPSEPPLDGDEVRAACAVLVQIFGLEALIVTLGHRGSVYFGADGEVIVHRDNPPPPFVIDSVGAGDAFSAIFLLGRTRGWALGTTLARANEFAGAVCAIPGAIPRSLNFYDKWVARWRSG</sequence>
<evidence type="ECO:0000313" key="7">
    <source>
        <dbReference type="EMBL" id="RSZ59507.1"/>
    </source>
</evidence>
<dbReference type="InterPro" id="IPR011611">
    <property type="entry name" value="PfkB_dom"/>
</dbReference>
<evidence type="ECO:0000256" key="4">
    <source>
        <dbReference type="ARBA" id="ARBA00022777"/>
    </source>
</evidence>
<keyword evidence="3" id="KW-0547">Nucleotide-binding</keyword>
<evidence type="ECO:0000256" key="1">
    <source>
        <dbReference type="ARBA" id="ARBA00010688"/>
    </source>
</evidence>
<dbReference type="Pfam" id="PF00294">
    <property type="entry name" value="PfkB"/>
    <property type="match status" value="1"/>
</dbReference>
<evidence type="ECO:0000259" key="6">
    <source>
        <dbReference type="Pfam" id="PF00294"/>
    </source>
</evidence>
<dbReference type="InterPro" id="IPR029056">
    <property type="entry name" value="Ribokinase-like"/>
</dbReference>